<evidence type="ECO:0000256" key="9">
    <source>
        <dbReference type="RuleBase" id="RU003357"/>
    </source>
</evidence>
<accession>A0A0S2T9Q9</accession>
<evidence type="ECO:0000256" key="7">
    <source>
        <dbReference type="ARBA" id="ARBA00023237"/>
    </source>
</evidence>
<keyword evidence="2 8" id="KW-0813">Transport</keyword>
<keyword evidence="15" id="KW-1185">Reference proteome</keyword>
<keyword evidence="4 8" id="KW-0812">Transmembrane</keyword>
<feature type="domain" description="TonB-dependent receptor plug" evidence="13">
    <location>
        <begin position="64"/>
        <end position="167"/>
    </location>
</feature>
<evidence type="ECO:0000256" key="10">
    <source>
        <dbReference type="SAM" id="MobiDB-lite"/>
    </source>
</evidence>
<feature type="signal peptide" evidence="11">
    <location>
        <begin position="1"/>
        <end position="30"/>
    </location>
</feature>
<keyword evidence="7 8" id="KW-0998">Cell outer membrane</keyword>
<evidence type="ECO:0000256" key="4">
    <source>
        <dbReference type="ARBA" id="ARBA00022692"/>
    </source>
</evidence>
<reference evidence="14" key="1">
    <citation type="submission" date="2015-10" db="EMBL/GenBank/DDBJ databases">
        <title>Description of Candidatus Tenderia electrophaga gen. nov, sp. nov., an Uncultivated Electroautotroph from a Biocathode Enrichment.</title>
        <authorList>
            <person name="Eddie B.J."/>
            <person name="Malanoski A.P."/>
            <person name="Wang Z."/>
            <person name="Hall R.J."/>
            <person name="Oh S.D."/>
            <person name="Heiner C."/>
            <person name="Lin B."/>
            <person name="Strycharz-Glaven S.M."/>
        </authorList>
    </citation>
    <scope>NUCLEOTIDE SEQUENCE [LARGE SCALE GENOMIC DNA]</scope>
    <source>
        <strain evidence="14">NRL1</strain>
    </source>
</reference>
<evidence type="ECO:0000256" key="11">
    <source>
        <dbReference type="SAM" id="SignalP"/>
    </source>
</evidence>
<gene>
    <name evidence="14" type="ORF">Tel_01280</name>
</gene>
<evidence type="ECO:0000256" key="6">
    <source>
        <dbReference type="ARBA" id="ARBA00023136"/>
    </source>
</evidence>
<sequence length="727" mass="78413">MSHRIAKPVSIPRLTVLAAVAAALAGPAQGQDATDSAAAAGASGELMRLDTLQVEALRLPPSTSAVPNTVTIIDQQALENQTVVSDDLSGVLGNLVPNFSPSRQKLTSAGESLRGRSPLYMVDGVPQSNPLRDSARDGHTIDPDLLQRIEVVNGSNAIQGMGAAGGIINLQTRDMAQSDTWSHRIKLRMTAPDDFDSDGLGYKAVYLGGRTFGDTDLTVGGTYHSRGLYFDGEGRPIGIDTTQGDLADSVSRDLFFKLGYALAPQQRLQFMLNDFRLRGNGDYASVDGDRASGRPATVESGSPAGDPAENDVTTATLDYRHDALGGGQLRAQLFYQDFAALFGGGTFATFQDTSIAPDGTLFDQSQNESRKHGVKLSYSHDDVGLEGLNVSGGMDYLQDETKQVLAQTGREWVPETTFKNWAPFVQLNQQLADGRATLSGGLRYEQAQLEVDDFTTIAGAGGVAVQGGSPEFDEVLPNIGLVVDVGADWSLYGSYSEGFTMPDVGRVLRGVSGAGQNVDDLLTLEPVISDNRELGADYDDGALNLHMAYFWSDSDLGSRLQNVGGIFEVRRERTEIQGFELAASRTLTHSSRIGALYSHIRGEYDSDGDGDVDTDLGGNNINPDRLNLYVEWDEQAALPVSGRLQLSHFFDRDFEGEATPADQNFDGYSLVDLALAKQTGVGNFQLGVENLFDKQYITYYSQTATNLDARYFAGRGRTLTLSYENRF</sequence>
<dbReference type="EMBL" id="CP013099">
    <property type="protein sequence ID" value="ALP51879.1"/>
    <property type="molecule type" value="Genomic_DNA"/>
</dbReference>
<evidence type="ECO:0008006" key="16">
    <source>
        <dbReference type="Google" id="ProtNLM"/>
    </source>
</evidence>
<dbReference type="InterPro" id="IPR036942">
    <property type="entry name" value="Beta-barrel_TonB_sf"/>
</dbReference>
<evidence type="ECO:0000256" key="3">
    <source>
        <dbReference type="ARBA" id="ARBA00022452"/>
    </source>
</evidence>
<protein>
    <recommendedName>
        <fullName evidence="16">TonB-dependent receptor</fullName>
    </recommendedName>
</protein>
<dbReference type="Pfam" id="PF00593">
    <property type="entry name" value="TonB_dep_Rec_b-barrel"/>
    <property type="match status" value="1"/>
</dbReference>
<evidence type="ECO:0000313" key="14">
    <source>
        <dbReference type="EMBL" id="ALP51879.1"/>
    </source>
</evidence>
<dbReference type="InterPro" id="IPR012910">
    <property type="entry name" value="Plug_dom"/>
</dbReference>
<dbReference type="GO" id="GO:0015344">
    <property type="term" value="F:siderophore uptake transmembrane transporter activity"/>
    <property type="evidence" value="ECO:0007669"/>
    <property type="project" value="TreeGrafter"/>
</dbReference>
<dbReference type="InterPro" id="IPR000531">
    <property type="entry name" value="Beta-barrel_TonB"/>
</dbReference>
<dbReference type="SUPFAM" id="SSF56935">
    <property type="entry name" value="Porins"/>
    <property type="match status" value="1"/>
</dbReference>
<dbReference type="Proteomes" id="UP000055136">
    <property type="component" value="Chromosome"/>
</dbReference>
<comment type="subcellular location">
    <subcellularLocation>
        <location evidence="1 8">Cell outer membrane</location>
        <topology evidence="1 8">Multi-pass membrane protein</topology>
    </subcellularLocation>
</comment>
<evidence type="ECO:0000313" key="15">
    <source>
        <dbReference type="Proteomes" id="UP000055136"/>
    </source>
</evidence>
<dbReference type="GO" id="GO:0044718">
    <property type="term" value="P:siderophore transmembrane transport"/>
    <property type="evidence" value="ECO:0007669"/>
    <property type="project" value="TreeGrafter"/>
</dbReference>
<evidence type="ECO:0000259" key="13">
    <source>
        <dbReference type="Pfam" id="PF07715"/>
    </source>
</evidence>
<name>A0A0S2T9Q9_9GAMM</name>
<evidence type="ECO:0000256" key="5">
    <source>
        <dbReference type="ARBA" id="ARBA00023077"/>
    </source>
</evidence>
<dbReference type="PANTHER" id="PTHR30069:SF42">
    <property type="entry name" value="FERRIC AEROBACTIN RECEPTOR"/>
    <property type="match status" value="1"/>
</dbReference>
<dbReference type="GO" id="GO:0009279">
    <property type="term" value="C:cell outer membrane"/>
    <property type="evidence" value="ECO:0007669"/>
    <property type="project" value="UniProtKB-SubCell"/>
</dbReference>
<dbReference type="InterPro" id="IPR039426">
    <property type="entry name" value="TonB-dep_rcpt-like"/>
</dbReference>
<organism evidence="14 15">
    <name type="scientific">Candidatus Tenderia electrophaga</name>
    <dbReference type="NCBI Taxonomy" id="1748243"/>
    <lineage>
        <taxon>Bacteria</taxon>
        <taxon>Pseudomonadati</taxon>
        <taxon>Pseudomonadota</taxon>
        <taxon>Gammaproteobacteria</taxon>
        <taxon>Candidatus Tenderiales</taxon>
        <taxon>Candidatus Tenderiaceae</taxon>
        <taxon>Candidatus Tenderia</taxon>
    </lineage>
</organism>
<keyword evidence="11" id="KW-0732">Signal</keyword>
<evidence type="ECO:0000259" key="12">
    <source>
        <dbReference type="Pfam" id="PF00593"/>
    </source>
</evidence>
<dbReference type="Pfam" id="PF07715">
    <property type="entry name" value="Plug"/>
    <property type="match status" value="1"/>
</dbReference>
<dbReference type="PROSITE" id="PS52016">
    <property type="entry name" value="TONB_DEPENDENT_REC_3"/>
    <property type="match status" value="1"/>
</dbReference>
<comment type="similarity">
    <text evidence="8 9">Belongs to the TonB-dependent receptor family.</text>
</comment>
<dbReference type="PANTHER" id="PTHR30069">
    <property type="entry name" value="TONB-DEPENDENT OUTER MEMBRANE RECEPTOR"/>
    <property type="match status" value="1"/>
</dbReference>
<dbReference type="STRING" id="1748243.Tel_01280"/>
<evidence type="ECO:0000256" key="1">
    <source>
        <dbReference type="ARBA" id="ARBA00004571"/>
    </source>
</evidence>
<dbReference type="KEGG" id="tee:Tel_01280"/>
<dbReference type="Gene3D" id="2.170.130.10">
    <property type="entry name" value="TonB-dependent receptor, plug domain"/>
    <property type="match status" value="1"/>
</dbReference>
<dbReference type="CDD" id="cd01347">
    <property type="entry name" value="ligand_gated_channel"/>
    <property type="match status" value="1"/>
</dbReference>
<dbReference type="Gene3D" id="2.40.170.20">
    <property type="entry name" value="TonB-dependent receptor, beta-barrel domain"/>
    <property type="match status" value="1"/>
</dbReference>
<evidence type="ECO:0000256" key="2">
    <source>
        <dbReference type="ARBA" id="ARBA00022448"/>
    </source>
</evidence>
<keyword evidence="5 9" id="KW-0798">TonB box</keyword>
<keyword evidence="3 8" id="KW-1134">Transmembrane beta strand</keyword>
<feature type="domain" description="TonB-dependent receptor-like beta-barrel" evidence="12">
    <location>
        <begin position="273"/>
        <end position="691"/>
    </location>
</feature>
<evidence type="ECO:0000256" key="8">
    <source>
        <dbReference type="PROSITE-ProRule" id="PRU01360"/>
    </source>
</evidence>
<proteinExistence type="inferred from homology"/>
<dbReference type="AlphaFoldDB" id="A0A0S2T9Q9"/>
<feature type="region of interest" description="Disordered" evidence="10">
    <location>
        <begin position="286"/>
        <end position="311"/>
    </location>
</feature>
<feature type="chain" id="PRO_5006604777" description="TonB-dependent receptor" evidence="11">
    <location>
        <begin position="31"/>
        <end position="727"/>
    </location>
</feature>
<keyword evidence="6 8" id="KW-0472">Membrane</keyword>
<dbReference type="InterPro" id="IPR037066">
    <property type="entry name" value="Plug_dom_sf"/>
</dbReference>